<accession>A0A0C2WBR9</accession>
<dbReference type="OrthoDB" id="3227833at2759"/>
<dbReference type="STRING" id="946122.A0A0C2WBR9"/>
<name>A0A0C2WBR9_AMAMK</name>
<organism evidence="1 3">
    <name type="scientific">Amanita muscaria (strain Koide BX008)</name>
    <dbReference type="NCBI Taxonomy" id="946122"/>
    <lineage>
        <taxon>Eukaryota</taxon>
        <taxon>Fungi</taxon>
        <taxon>Dikarya</taxon>
        <taxon>Basidiomycota</taxon>
        <taxon>Agaricomycotina</taxon>
        <taxon>Agaricomycetes</taxon>
        <taxon>Agaricomycetidae</taxon>
        <taxon>Agaricales</taxon>
        <taxon>Pluteineae</taxon>
        <taxon>Amanitaceae</taxon>
        <taxon>Amanita</taxon>
    </lineage>
</organism>
<dbReference type="HOGENOM" id="CLU_1354302_0_0_1"/>
<proteinExistence type="predicted"/>
<protein>
    <submittedName>
        <fullName evidence="1">Uncharacterized protein</fullName>
    </submittedName>
</protein>
<evidence type="ECO:0000313" key="3">
    <source>
        <dbReference type="Proteomes" id="UP000054549"/>
    </source>
</evidence>
<keyword evidence="3" id="KW-1185">Reference proteome</keyword>
<dbReference type="Proteomes" id="UP000054549">
    <property type="component" value="Unassembled WGS sequence"/>
</dbReference>
<dbReference type="EMBL" id="KN819047">
    <property type="protein sequence ID" value="KIL53996.1"/>
    <property type="molecule type" value="Genomic_DNA"/>
</dbReference>
<evidence type="ECO:0000313" key="1">
    <source>
        <dbReference type="EMBL" id="KIL53996.1"/>
    </source>
</evidence>
<gene>
    <name evidence="2" type="ORF">M378DRAFT_19270</name>
    <name evidence="1" type="ORF">M378DRAFT_19314</name>
</gene>
<evidence type="ECO:0000313" key="2">
    <source>
        <dbReference type="EMBL" id="KIL54037.1"/>
    </source>
</evidence>
<reference evidence="1 3" key="1">
    <citation type="submission" date="2014-04" db="EMBL/GenBank/DDBJ databases">
        <title>Evolutionary Origins and Diversification of the Mycorrhizal Mutualists.</title>
        <authorList>
            <consortium name="DOE Joint Genome Institute"/>
            <consortium name="Mycorrhizal Genomics Consortium"/>
            <person name="Kohler A."/>
            <person name="Kuo A."/>
            <person name="Nagy L.G."/>
            <person name="Floudas D."/>
            <person name="Copeland A."/>
            <person name="Barry K.W."/>
            <person name="Cichocki N."/>
            <person name="Veneault-Fourrey C."/>
            <person name="LaButti K."/>
            <person name="Lindquist E.A."/>
            <person name="Lipzen A."/>
            <person name="Lundell T."/>
            <person name="Morin E."/>
            <person name="Murat C."/>
            <person name="Riley R."/>
            <person name="Ohm R."/>
            <person name="Sun H."/>
            <person name="Tunlid A."/>
            <person name="Henrissat B."/>
            <person name="Grigoriev I.V."/>
            <person name="Hibbett D.S."/>
            <person name="Martin F."/>
        </authorList>
    </citation>
    <scope>NUCLEOTIDE SEQUENCE [LARGE SCALE GENOMIC DNA]</scope>
    <source>
        <strain evidence="1 3">Koide BX008</strain>
    </source>
</reference>
<sequence length="202" mass="22442">MNLIKETEGADPNDELDEDENGLNWGHRIFSQRLGNLSWQDIGSTVVACRLIAAVIKTCKQARHACAKLGIRGSYISDSYLDRVIDILREEYEWKGAGDEVDEVDEMTWKDNAGDEIMPRRSSSVSGGDDNASETKVATKLEISQIHHFLQALKIDTGSNTEKRDVVDLLAAGVEKEPSVAYKIQQIIWANSDVSIVAKHVK</sequence>
<dbReference type="AlphaFoldDB" id="A0A0C2WBR9"/>
<dbReference type="EMBL" id="KN819005">
    <property type="protein sequence ID" value="KIL54037.1"/>
    <property type="molecule type" value="Genomic_DNA"/>
</dbReference>